<dbReference type="AlphaFoldDB" id="A0A7K1SY38"/>
<accession>A0A7K1SY38</accession>
<dbReference type="GO" id="GO:0016740">
    <property type="term" value="F:transferase activity"/>
    <property type="evidence" value="ECO:0007669"/>
    <property type="project" value="UniProtKB-KW"/>
</dbReference>
<dbReference type="Proteomes" id="UP000462014">
    <property type="component" value="Unassembled WGS sequence"/>
</dbReference>
<proteinExistence type="predicted"/>
<name>A0A7K1SY38_9SPHI</name>
<sequence>MKVLLFGDAPMALNEGGINQTLYNLFCFIKPEDFLGITEVDLKSLEKIGSTEPYTKRYRSYKLNAINIPVNKLTKFSLPLISSINYFLFKHNNYQKLRREIELFNPDVVISCSNTASGILMHDKLLKNSKYPIIPYFMDDWMYKVKADRIGNLVSNIIKEMLQNNRNWMMIGEELGNILAERYQAKPEKILYVRNPVDLTDAPKDNPYVKNGPFTIAYAGALWPMHFDSFLAFAKAVKSLAVNQNIQLMLYTQEGQWSWRKSELESLGVKYGGHLPYNQIHQKLNEADALLITASFSSENYTHSKASLQTKITDYCKSKRLIISCGPTYSANNHFIKENNCGVCIETIDEKEIANQLSKIIVNINNYQNYVSNAWDTLYYFSKETVHQKIKSFLTEIAFSNN</sequence>
<keyword evidence="2" id="KW-1185">Reference proteome</keyword>
<evidence type="ECO:0000313" key="2">
    <source>
        <dbReference type="Proteomes" id="UP000462014"/>
    </source>
</evidence>
<dbReference type="Gene3D" id="3.40.50.2000">
    <property type="entry name" value="Glycogen Phosphorylase B"/>
    <property type="match status" value="2"/>
</dbReference>
<comment type="caution">
    <text evidence="1">The sequence shown here is derived from an EMBL/GenBank/DDBJ whole genome shotgun (WGS) entry which is preliminary data.</text>
</comment>
<dbReference type="RefSeq" id="WP_157567267.1">
    <property type="nucleotide sequence ID" value="NZ_WPIK01000009.1"/>
</dbReference>
<keyword evidence="1" id="KW-0808">Transferase</keyword>
<organism evidence="1 2">
    <name type="scientific">Mucilaginibacter arboris</name>
    <dbReference type="NCBI Taxonomy" id="2682090"/>
    <lineage>
        <taxon>Bacteria</taxon>
        <taxon>Pseudomonadati</taxon>
        <taxon>Bacteroidota</taxon>
        <taxon>Sphingobacteriia</taxon>
        <taxon>Sphingobacteriales</taxon>
        <taxon>Sphingobacteriaceae</taxon>
        <taxon>Mucilaginibacter</taxon>
    </lineage>
</organism>
<protein>
    <submittedName>
        <fullName evidence="1">Glycosyltransferase</fullName>
    </submittedName>
</protein>
<reference evidence="1 2" key="1">
    <citation type="submission" date="2019-12" db="EMBL/GenBank/DDBJ databases">
        <title>Mucilaginibacter sp. HMF7410 genome sequencing and assembly.</title>
        <authorList>
            <person name="Kang H."/>
            <person name="Cha I."/>
            <person name="Kim H."/>
            <person name="Joh K."/>
        </authorList>
    </citation>
    <scope>NUCLEOTIDE SEQUENCE [LARGE SCALE GENOMIC DNA]</scope>
    <source>
        <strain evidence="1 2">HMF7410</strain>
    </source>
</reference>
<dbReference type="EMBL" id="WPIK01000009">
    <property type="protein sequence ID" value="MVN22232.1"/>
    <property type="molecule type" value="Genomic_DNA"/>
</dbReference>
<gene>
    <name evidence="1" type="ORF">GO621_11885</name>
</gene>
<dbReference type="SUPFAM" id="SSF53756">
    <property type="entry name" value="UDP-Glycosyltransferase/glycogen phosphorylase"/>
    <property type="match status" value="1"/>
</dbReference>
<evidence type="ECO:0000313" key="1">
    <source>
        <dbReference type="EMBL" id="MVN22232.1"/>
    </source>
</evidence>